<organism evidence="1 2">
    <name type="scientific">Pirellulimonas nuda</name>
    <dbReference type="NCBI Taxonomy" id="2528009"/>
    <lineage>
        <taxon>Bacteria</taxon>
        <taxon>Pseudomonadati</taxon>
        <taxon>Planctomycetota</taxon>
        <taxon>Planctomycetia</taxon>
        <taxon>Pirellulales</taxon>
        <taxon>Lacipirellulaceae</taxon>
        <taxon>Pirellulimonas</taxon>
    </lineage>
</organism>
<dbReference type="Proteomes" id="UP000317429">
    <property type="component" value="Chromosome"/>
</dbReference>
<dbReference type="SUPFAM" id="SSF53822">
    <property type="entry name" value="Periplasmic binding protein-like I"/>
    <property type="match status" value="1"/>
</dbReference>
<dbReference type="OrthoDB" id="37081at2"/>
<sequence>MDLVREKGIGDAIIPLTTVRQPLSEIADLAMSAMQYRLAHPQSTPGAFLAKPKLMIRRSSEGLVHADVLDNRDAPNA</sequence>
<dbReference type="RefSeq" id="WP_145286236.1">
    <property type="nucleotide sequence ID" value="NZ_CP036291.1"/>
</dbReference>
<accession>A0A518DDG9</accession>
<gene>
    <name evidence="1" type="ORF">Pla175_29130</name>
</gene>
<dbReference type="AlphaFoldDB" id="A0A518DDG9"/>
<dbReference type="InterPro" id="IPR028082">
    <property type="entry name" value="Peripla_BP_I"/>
</dbReference>
<dbReference type="Gene3D" id="3.40.50.2300">
    <property type="match status" value="1"/>
</dbReference>
<protein>
    <submittedName>
        <fullName evidence="1">Uncharacterized protein</fullName>
    </submittedName>
</protein>
<reference evidence="1 2" key="1">
    <citation type="submission" date="2019-02" db="EMBL/GenBank/DDBJ databases">
        <title>Deep-cultivation of Planctomycetes and their phenomic and genomic characterization uncovers novel biology.</title>
        <authorList>
            <person name="Wiegand S."/>
            <person name="Jogler M."/>
            <person name="Boedeker C."/>
            <person name="Pinto D."/>
            <person name="Vollmers J."/>
            <person name="Rivas-Marin E."/>
            <person name="Kohn T."/>
            <person name="Peeters S.H."/>
            <person name="Heuer A."/>
            <person name="Rast P."/>
            <person name="Oberbeckmann S."/>
            <person name="Bunk B."/>
            <person name="Jeske O."/>
            <person name="Meyerdierks A."/>
            <person name="Storesund J.E."/>
            <person name="Kallscheuer N."/>
            <person name="Luecker S."/>
            <person name="Lage O.M."/>
            <person name="Pohl T."/>
            <person name="Merkel B.J."/>
            <person name="Hornburger P."/>
            <person name="Mueller R.-W."/>
            <person name="Bruemmer F."/>
            <person name="Labrenz M."/>
            <person name="Spormann A.M."/>
            <person name="Op den Camp H."/>
            <person name="Overmann J."/>
            <person name="Amann R."/>
            <person name="Jetten M.S.M."/>
            <person name="Mascher T."/>
            <person name="Medema M.H."/>
            <person name="Devos D.P."/>
            <person name="Kaster A.-K."/>
            <person name="Ovreas L."/>
            <person name="Rohde M."/>
            <person name="Galperin M.Y."/>
            <person name="Jogler C."/>
        </authorList>
    </citation>
    <scope>NUCLEOTIDE SEQUENCE [LARGE SCALE GENOMIC DNA]</scope>
    <source>
        <strain evidence="1 2">Pla175</strain>
    </source>
</reference>
<name>A0A518DDG9_9BACT</name>
<keyword evidence="2" id="KW-1185">Reference proteome</keyword>
<evidence type="ECO:0000313" key="1">
    <source>
        <dbReference type="EMBL" id="QDU89521.1"/>
    </source>
</evidence>
<proteinExistence type="predicted"/>
<dbReference type="EMBL" id="CP036291">
    <property type="protein sequence ID" value="QDU89521.1"/>
    <property type="molecule type" value="Genomic_DNA"/>
</dbReference>
<evidence type="ECO:0000313" key="2">
    <source>
        <dbReference type="Proteomes" id="UP000317429"/>
    </source>
</evidence>
<dbReference type="KEGG" id="pnd:Pla175_29130"/>